<feature type="region of interest" description="Disordered" evidence="1">
    <location>
        <begin position="1"/>
        <end position="22"/>
    </location>
</feature>
<dbReference type="AlphaFoldDB" id="A0A1G2CVD9"/>
<name>A0A1G2CVD9_9BACT</name>
<reference evidence="2 3" key="1">
    <citation type="journal article" date="2016" name="Nat. Commun.">
        <title>Thousands of microbial genomes shed light on interconnected biogeochemical processes in an aquifer system.</title>
        <authorList>
            <person name="Anantharaman K."/>
            <person name="Brown C.T."/>
            <person name="Hug L.A."/>
            <person name="Sharon I."/>
            <person name="Castelle C.J."/>
            <person name="Probst A.J."/>
            <person name="Thomas B.C."/>
            <person name="Singh A."/>
            <person name="Wilkins M.J."/>
            <person name="Karaoz U."/>
            <person name="Brodie E.L."/>
            <person name="Williams K.H."/>
            <person name="Hubbard S.S."/>
            <person name="Banfield J.F."/>
        </authorList>
    </citation>
    <scope>NUCLEOTIDE SEQUENCE [LARGE SCALE GENOMIC DNA]</scope>
</reference>
<gene>
    <name evidence="2" type="ORF">A2845_00100</name>
</gene>
<proteinExistence type="predicted"/>
<evidence type="ECO:0000313" key="2">
    <source>
        <dbReference type="EMBL" id="OGZ05379.1"/>
    </source>
</evidence>
<dbReference type="Proteomes" id="UP000177122">
    <property type="component" value="Unassembled WGS sequence"/>
</dbReference>
<evidence type="ECO:0000256" key="1">
    <source>
        <dbReference type="SAM" id="MobiDB-lite"/>
    </source>
</evidence>
<dbReference type="EMBL" id="MHLI01000013">
    <property type="protein sequence ID" value="OGZ05379.1"/>
    <property type="molecule type" value="Genomic_DNA"/>
</dbReference>
<organism evidence="2 3">
    <name type="scientific">Candidatus Lloydbacteria bacterium RIFCSPHIGHO2_01_FULL_49_22</name>
    <dbReference type="NCBI Taxonomy" id="1798658"/>
    <lineage>
        <taxon>Bacteria</taxon>
        <taxon>Candidatus Lloydiibacteriota</taxon>
    </lineage>
</organism>
<feature type="compositionally biased region" description="Basic and acidic residues" evidence="1">
    <location>
        <begin position="8"/>
        <end position="22"/>
    </location>
</feature>
<comment type="caution">
    <text evidence="2">The sequence shown here is derived from an EMBL/GenBank/DDBJ whole genome shotgun (WGS) entry which is preliminary data.</text>
</comment>
<protein>
    <submittedName>
        <fullName evidence="2">Uncharacterized protein</fullName>
    </submittedName>
</protein>
<accession>A0A1G2CVD9</accession>
<sequence length="211" mass="24741">MMLYKKSSHTDDHSPVPSLRSEENLDAAYEKEQLKMHEKTEHIMAISEHLKDRYKNYEEAGYFIDFLRALENVLLSAQVNNWDIRRIEQELIESEIYLMATNFGIDEKVFHAIYDDFQSLFTDATKVEHVTQKLLAEYGDCEECRAFIRFLHDFAIVFLHPNGNGFEEKKENMVRARMGSLSADGVPDLHILETIYQEFSELVEKRPQKAQ</sequence>
<evidence type="ECO:0000313" key="3">
    <source>
        <dbReference type="Proteomes" id="UP000177122"/>
    </source>
</evidence>